<dbReference type="PANTHER" id="PTHR23285">
    <property type="entry name" value="RING FINGER AND KH DOMAIN CONTAINING PROTEIN 1"/>
    <property type="match status" value="1"/>
</dbReference>
<evidence type="ECO:0000256" key="2">
    <source>
        <dbReference type="ARBA" id="ARBA00004496"/>
    </source>
</evidence>
<name>A0A9Q1BM33_HOLLE</name>
<dbReference type="InterPro" id="IPR004087">
    <property type="entry name" value="KH_dom"/>
</dbReference>
<dbReference type="PROSITE" id="PS50084">
    <property type="entry name" value="KH_TYPE_1"/>
    <property type="match status" value="2"/>
</dbReference>
<keyword evidence="9" id="KW-0539">Nucleus</keyword>
<evidence type="ECO:0000259" key="13">
    <source>
        <dbReference type="PROSITE" id="PS50089"/>
    </source>
</evidence>
<dbReference type="Pfam" id="PF13920">
    <property type="entry name" value="zf-C3HC4_3"/>
    <property type="match status" value="1"/>
</dbReference>
<dbReference type="FunFam" id="3.30.40.10:FF:000090">
    <property type="entry name" value="Mex-3 RNA-binding family member C"/>
    <property type="match status" value="1"/>
</dbReference>
<evidence type="ECO:0000256" key="10">
    <source>
        <dbReference type="PROSITE-ProRule" id="PRU00117"/>
    </source>
</evidence>
<comment type="caution">
    <text evidence="14">The sequence shown here is derived from an EMBL/GenBank/DDBJ whole genome shotgun (WGS) entry which is preliminary data.</text>
</comment>
<proteinExistence type="predicted"/>
<evidence type="ECO:0000256" key="11">
    <source>
        <dbReference type="PROSITE-ProRule" id="PRU00175"/>
    </source>
</evidence>
<dbReference type="AlphaFoldDB" id="A0A9Q1BM33"/>
<keyword evidence="7" id="KW-0862">Zinc</keyword>
<dbReference type="SUPFAM" id="SSF54791">
    <property type="entry name" value="Eukaryotic type KH-domain (KH-domain type I)"/>
    <property type="match status" value="2"/>
</dbReference>
<reference evidence="14" key="1">
    <citation type="submission" date="2021-10" db="EMBL/GenBank/DDBJ databases">
        <title>Tropical sea cucumber genome reveals ecological adaptation and Cuvierian tubules defense mechanism.</title>
        <authorList>
            <person name="Chen T."/>
        </authorList>
    </citation>
    <scope>NUCLEOTIDE SEQUENCE</scope>
    <source>
        <strain evidence="14">Nanhai2018</strain>
        <tissue evidence="14">Muscle</tissue>
    </source>
</reference>
<keyword evidence="5" id="KW-0677">Repeat</keyword>
<dbReference type="InterPro" id="IPR013083">
    <property type="entry name" value="Znf_RING/FYVE/PHD"/>
</dbReference>
<dbReference type="InterPro" id="IPR047227">
    <property type="entry name" value="MEX3"/>
</dbReference>
<dbReference type="Gene3D" id="3.30.40.10">
    <property type="entry name" value="Zinc/RING finger domain, C3HC4 (zinc finger)"/>
    <property type="match status" value="1"/>
</dbReference>
<dbReference type="EMBL" id="JAIZAY010000014">
    <property type="protein sequence ID" value="KAJ8028955.1"/>
    <property type="molecule type" value="Genomic_DNA"/>
</dbReference>
<comment type="subcellular location">
    <subcellularLocation>
        <location evidence="2">Cytoplasm</location>
    </subcellularLocation>
    <subcellularLocation>
        <location evidence="1">Nucleus</location>
    </subcellularLocation>
</comment>
<dbReference type="FunFam" id="3.30.1370.10:FF:000012">
    <property type="entry name" value="Mex-3 RNA-binding family member D"/>
    <property type="match status" value="1"/>
</dbReference>
<keyword evidence="4" id="KW-0479">Metal-binding</keyword>
<evidence type="ECO:0000313" key="14">
    <source>
        <dbReference type="EMBL" id="KAJ8028955.1"/>
    </source>
</evidence>
<dbReference type="OrthoDB" id="427410at2759"/>
<accession>A0A9Q1BM33</accession>
<evidence type="ECO:0000256" key="4">
    <source>
        <dbReference type="ARBA" id="ARBA00022723"/>
    </source>
</evidence>
<evidence type="ECO:0000256" key="8">
    <source>
        <dbReference type="ARBA" id="ARBA00022884"/>
    </source>
</evidence>
<dbReference type="GO" id="GO:0008270">
    <property type="term" value="F:zinc ion binding"/>
    <property type="evidence" value="ECO:0007669"/>
    <property type="project" value="UniProtKB-KW"/>
</dbReference>
<evidence type="ECO:0000256" key="1">
    <source>
        <dbReference type="ARBA" id="ARBA00004123"/>
    </source>
</evidence>
<keyword evidence="15" id="KW-1185">Reference proteome</keyword>
<dbReference type="Gene3D" id="3.30.1370.10">
    <property type="entry name" value="K Homology domain, type 1"/>
    <property type="match status" value="2"/>
</dbReference>
<protein>
    <submittedName>
        <fullName evidence="14">RNA-binding E3 ubiquitin-protein ligase MEX3C</fullName>
    </submittedName>
</protein>
<gene>
    <name evidence="14" type="ORF">HOLleu_28217</name>
</gene>
<dbReference type="CDD" id="cd22423">
    <property type="entry name" value="KH-I_MEX3_rpt1"/>
    <property type="match status" value="1"/>
</dbReference>
<evidence type="ECO:0000256" key="6">
    <source>
        <dbReference type="ARBA" id="ARBA00022771"/>
    </source>
</evidence>
<dbReference type="PANTHER" id="PTHR23285:SF7">
    <property type="entry name" value="LD09246P1"/>
    <property type="match status" value="1"/>
</dbReference>
<evidence type="ECO:0000256" key="12">
    <source>
        <dbReference type="SAM" id="MobiDB-lite"/>
    </source>
</evidence>
<dbReference type="CDD" id="cd22424">
    <property type="entry name" value="KH-I_MEX3_rpt2"/>
    <property type="match status" value="1"/>
</dbReference>
<keyword evidence="6 11" id="KW-0863">Zinc-finger</keyword>
<evidence type="ECO:0000313" key="15">
    <source>
        <dbReference type="Proteomes" id="UP001152320"/>
    </source>
</evidence>
<dbReference type="GO" id="GO:0005634">
    <property type="term" value="C:nucleus"/>
    <property type="evidence" value="ECO:0007669"/>
    <property type="project" value="UniProtKB-SubCell"/>
</dbReference>
<feature type="compositionally biased region" description="Low complexity" evidence="12">
    <location>
        <begin position="427"/>
        <end position="455"/>
    </location>
</feature>
<dbReference type="SMART" id="SM00184">
    <property type="entry name" value="RING"/>
    <property type="match status" value="1"/>
</dbReference>
<keyword evidence="8 10" id="KW-0694">RNA-binding</keyword>
<dbReference type="InterPro" id="IPR036612">
    <property type="entry name" value="KH_dom_type_1_sf"/>
</dbReference>
<dbReference type="GO" id="GO:0003723">
    <property type="term" value="F:RNA binding"/>
    <property type="evidence" value="ECO:0007669"/>
    <property type="project" value="UniProtKB-UniRule"/>
</dbReference>
<feature type="region of interest" description="Disordered" evidence="12">
    <location>
        <begin position="368"/>
        <end position="456"/>
    </location>
</feature>
<dbReference type="InterPro" id="IPR047228">
    <property type="entry name" value="KH-I_MEX3_rpt1"/>
</dbReference>
<dbReference type="InterPro" id="IPR004088">
    <property type="entry name" value="KH_dom_type_1"/>
</dbReference>
<dbReference type="PROSITE" id="PS50089">
    <property type="entry name" value="ZF_RING_2"/>
    <property type="match status" value="1"/>
</dbReference>
<evidence type="ECO:0000256" key="3">
    <source>
        <dbReference type="ARBA" id="ARBA00022490"/>
    </source>
</evidence>
<dbReference type="GO" id="GO:0005737">
    <property type="term" value="C:cytoplasm"/>
    <property type="evidence" value="ECO:0007669"/>
    <property type="project" value="UniProtKB-SubCell"/>
</dbReference>
<organism evidence="14 15">
    <name type="scientific">Holothuria leucospilota</name>
    <name type="common">Black long sea cucumber</name>
    <name type="synonym">Mertensiothuria leucospilota</name>
    <dbReference type="NCBI Taxonomy" id="206669"/>
    <lineage>
        <taxon>Eukaryota</taxon>
        <taxon>Metazoa</taxon>
        <taxon>Echinodermata</taxon>
        <taxon>Eleutherozoa</taxon>
        <taxon>Echinozoa</taxon>
        <taxon>Holothuroidea</taxon>
        <taxon>Aspidochirotacea</taxon>
        <taxon>Aspidochirotida</taxon>
        <taxon>Holothuriidae</taxon>
        <taxon>Holothuria</taxon>
    </lineage>
</organism>
<dbReference type="SUPFAM" id="SSF57850">
    <property type="entry name" value="RING/U-box"/>
    <property type="match status" value="1"/>
</dbReference>
<dbReference type="InterPro" id="IPR001841">
    <property type="entry name" value="Znf_RING"/>
</dbReference>
<dbReference type="CDD" id="cd16518">
    <property type="entry name" value="RING-HC_MEX3"/>
    <property type="match status" value="1"/>
</dbReference>
<dbReference type="Proteomes" id="UP001152320">
    <property type="component" value="Chromosome 14"/>
</dbReference>
<dbReference type="Pfam" id="PF00013">
    <property type="entry name" value="KH_1"/>
    <property type="match status" value="2"/>
</dbReference>
<dbReference type="SMART" id="SM00322">
    <property type="entry name" value="KH"/>
    <property type="match status" value="2"/>
</dbReference>
<dbReference type="FunFam" id="3.30.1370.10:FF:000013">
    <property type="entry name" value="Mex-3 RNA-binding family member B"/>
    <property type="match status" value="1"/>
</dbReference>
<sequence length="511" mass="55403">MRPYMSGTALRWCTSYDQTVTNMPSTIFPEIERNTNGVDESRALQALALDLSLLGLGTQEDDSPFDGPSRMKSSNTTECVPVPSSEHVAEIVGRQGCKIKALRAKTNTYIKTPVRGDDPVFVVTGRKEDVLAAKREILQAAEHFSQIRARRSQGQLGPGLPGQPPPAIPGQTTLQVRVPYRVVGLVVGPKGATIKRIQQQTNTYIVTPSRDNEPVFEVTGLPENVERAKEEIEAHIAMRTGGQLENDKGQDDFATNGTDTGTFHNSGPAEMSVFTPIGPFNPMVGSNGKEIQQRSNSITTTNSSDAIFNANNTSKYIFSQLFNNSVNRENSFYDMVSPDVIPDPGFEQHQTLQSQVGSNLWQEVNRYPDPFNTALGPQRAHSFGSESQLDNSDDLTRNHKPAVRLHSDPLRGGRGALSSALGPFLPSNGSMSSGSSEGSIENSPSSDSSSSGSSEASKKCTMCEDKEIIAALVPCGHNLFCMDCANNVTEKEPKECPVCHEIVTQAIRIIS</sequence>
<feature type="domain" description="RING-type" evidence="13">
    <location>
        <begin position="460"/>
        <end position="500"/>
    </location>
</feature>
<evidence type="ECO:0000256" key="5">
    <source>
        <dbReference type="ARBA" id="ARBA00022737"/>
    </source>
</evidence>
<evidence type="ECO:0000256" key="9">
    <source>
        <dbReference type="ARBA" id="ARBA00023242"/>
    </source>
</evidence>
<evidence type="ECO:0000256" key="7">
    <source>
        <dbReference type="ARBA" id="ARBA00022833"/>
    </source>
</evidence>
<dbReference type="InterPro" id="IPR047226">
    <property type="entry name" value="KH-I_MEX3_rpt2"/>
</dbReference>
<keyword evidence="3" id="KW-0963">Cytoplasm</keyword>
<feature type="region of interest" description="Disordered" evidence="12">
    <location>
        <begin position="59"/>
        <end position="81"/>
    </location>
</feature>